<feature type="chain" id="PRO_5021790910" description="DUF4136 domain-containing protein" evidence="1">
    <location>
        <begin position="32"/>
        <end position="141"/>
    </location>
</feature>
<feature type="signal peptide" evidence="1">
    <location>
        <begin position="1"/>
        <end position="31"/>
    </location>
</feature>
<dbReference type="Proteomes" id="UP000321863">
    <property type="component" value="Unassembled WGS sequence"/>
</dbReference>
<proteinExistence type="predicted"/>
<gene>
    <name evidence="2" type="ORF">CHA01nite_37760</name>
</gene>
<name>A0A511YS85_9FLAO</name>
<keyword evidence="3" id="KW-1185">Reference proteome</keyword>
<dbReference type="AlphaFoldDB" id="A0A511YS85"/>
<accession>A0A511YS85</accession>
<reference evidence="2 3" key="1">
    <citation type="submission" date="2019-07" db="EMBL/GenBank/DDBJ databases">
        <title>Whole genome shotgun sequence of Chryseobacterium hagamense NBRC 105253.</title>
        <authorList>
            <person name="Hosoyama A."/>
            <person name="Uohara A."/>
            <person name="Ohji S."/>
            <person name="Ichikawa N."/>
        </authorList>
    </citation>
    <scope>NUCLEOTIDE SEQUENCE [LARGE SCALE GENOMIC DNA]</scope>
    <source>
        <strain evidence="2 3">NBRC 105253</strain>
    </source>
</reference>
<evidence type="ECO:0000256" key="1">
    <source>
        <dbReference type="SAM" id="SignalP"/>
    </source>
</evidence>
<sequence>MVFLSIFDKTLTVKKLFFLTALCGTLSFLHAQTTPKFVYAEIVGESRFLSNKVTVSIDYGQATSFFENTKVKNEDGSNRKFNSMVDAMNYMGALGWEFQQAYVVTTSQQNVYHWLMRKNFTDLPGDIQEEMKKNFPTKKDL</sequence>
<dbReference type="EMBL" id="BJYJ01000042">
    <property type="protein sequence ID" value="GEN78036.1"/>
    <property type="molecule type" value="Genomic_DNA"/>
</dbReference>
<keyword evidence="1" id="KW-0732">Signal</keyword>
<evidence type="ECO:0000313" key="3">
    <source>
        <dbReference type="Proteomes" id="UP000321863"/>
    </source>
</evidence>
<protein>
    <recommendedName>
        <fullName evidence="4">DUF4136 domain-containing protein</fullName>
    </recommendedName>
</protein>
<evidence type="ECO:0000313" key="2">
    <source>
        <dbReference type="EMBL" id="GEN78036.1"/>
    </source>
</evidence>
<organism evidence="2 3">
    <name type="scientific">Chryseobacterium hagamense</name>
    <dbReference type="NCBI Taxonomy" id="395935"/>
    <lineage>
        <taxon>Bacteria</taxon>
        <taxon>Pseudomonadati</taxon>
        <taxon>Bacteroidota</taxon>
        <taxon>Flavobacteriia</taxon>
        <taxon>Flavobacteriales</taxon>
        <taxon>Weeksellaceae</taxon>
        <taxon>Chryseobacterium group</taxon>
        <taxon>Chryseobacterium</taxon>
    </lineage>
</organism>
<evidence type="ECO:0008006" key="4">
    <source>
        <dbReference type="Google" id="ProtNLM"/>
    </source>
</evidence>
<comment type="caution">
    <text evidence="2">The sequence shown here is derived from an EMBL/GenBank/DDBJ whole genome shotgun (WGS) entry which is preliminary data.</text>
</comment>